<protein>
    <recommendedName>
        <fullName evidence="1">Nucleotidyl transferase domain-containing protein</fullName>
    </recommendedName>
</protein>
<dbReference type="NCBIfam" id="TIGR01208">
    <property type="entry name" value="rmlA_long"/>
    <property type="match status" value="1"/>
</dbReference>
<dbReference type="EMBL" id="CP114014">
    <property type="protein sequence ID" value="XAY08257.1"/>
    <property type="molecule type" value="Genomic_DNA"/>
</dbReference>
<proteinExistence type="predicted"/>
<dbReference type="InterPro" id="IPR029044">
    <property type="entry name" value="Nucleotide-diphossugar_trans"/>
</dbReference>
<dbReference type="PANTHER" id="PTHR42883">
    <property type="entry name" value="GLUCOSE-1-PHOSPHATE THYMIDYLTRANSFERASE"/>
    <property type="match status" value="1"/>
</dbReference>
<name>A0AAU7B3R3_9ACTN</name>
<dbReference type="Pfam" id="PF00483">
    <property type="entry name" value="NTP_transferase"/>
    <property type="match status" value="1"/>
</dbReference>
<reference evidence="2" key="1">
    <citation type="submission" date="2022-12" db="EMBL/GenBank/DDBJ databases">
        <title>Paraconexibacter alkalitolerans sp. nov. and Baekduia alba sp. nov., isolated from soil and emended description of the genera Paraconexibacter (Chun et al., 2020) and Baekduia (An et al., 2020).</title>
        <authorList>
            <person name="Vieira S."/>
            <person name="Huber K.J."/>
            <person name="Geppert A."/>
            <person name="Wolf J."/>
            <person name="Neumann-Schaal M."/>
            <person name="Muesken M."/>
            <person name="Overmann J."/>
        </authorList>
    </citation>
    <scope>NUCLEOTIDE SEQUENCE</scope>
    <source>
        <strain evidence="2">AEG42_29</strain>
    </source>
</reference>
<dbReference type="AlphaFoldDB" id="A0AAU7B3R3"/>
<dbReference type="Gene3D" id="2.160.10.10">
    <property type="entry name" value="Hexapeptide repeat proteins"/>
    <property type="match status" value="1"/>
</dbReference>
<organism evidence="2">
    <name type="scientific">Paraconexibacter sp. AEG42_29</name>
    <dbReference type="NCBI Taxonomy" id="2997339"/>
    <lineage>
        <taxon>Bacteria</taxon>
        <taxon>Bacillati</taxon>
        <taxon>Actinomycetota</taxon>
        <taxon>Thermoleophilia</taxon>
        <taxon>Solirubrobacterales</taxon>
        <taxon>Paraconexibacteraceae</taxon>
        <taxon>Paraconexibacter</taxon>
    </lineage>
</organism>
<sequence>MGTPAVYPSDLMDPLKGLILSGGKGTRLRPITHTSAKQLVPVANRPVLFYGIEAMARAGIQEIGIIIAPETGDEIREVAGDGSQFGVTITYIVQDEPAGLAHAVLTAEPFLGTSPFVMYLGDNLLQGGIDDLVAAFRADEPDALILLTPVDEPQHFGVAELGDDGRVVALAEKPPEPKTNLALVGVYMFTAGIHDAARAIQPSPRGELEITDAIQHLVDTGKTVAPHVVQGWWKDTGRLADMLEANRLILDTIQTRVDGELDEGSQIDGRVVVEAGAVLTRATVRGPAIIGAGAVLTDCYIGPYSAIGERCVVQNAEVEHSILLAGSSVTGLDGRMESSLLGRDVKISRSDRQPRAYRFMVGDTSEIEIL</sequence>
<feature type="domain" description="Nucleotidyl transferase" evidence="1">
    <location>
        <begin position="16"/>
        <end position="250"/>
    </location>
</feature>
<dbReference type="Gene3D" id="3.90.550.10">
    <property type="entry name" value="Spore Coat Polysaccharide Biosynthesis Protein SpsA, Chain A"/>
    <property type="match status" value="1"/>
</dbReference>
<dbReference type="InterPro" id="IPR005908">
    <property type="entry name" value="G1P_thy_trans_l"/>
</dbReference>
<accession>A0AAU7B3R3</accession>
<gene>
    <name evidence="2" type="ORF">DSM112329_05155</name>
</gene>
<dbReference type="PANTHER" id="PTHR42883:SF2">
    <property type="entry name" value="THYMIDYLYLTRANSFERASE"/>
    <property type="match status" value="1"/>
</dbReference>
<dbReference type="InterPro" id="IPR005835">
    <property type="entry name" value="NTP_transferase_dom"/>
</dbReference>
<evidence type="ECO:0000313" key="2">
    <source>
        <dbReference type="EMBL" id="XAY08257.1"/>
    </source>
</evidence>
<dbReference type="CDD" id="cd04189">
    <property type="entry name" value="G1P_TT_long"/>
    <property type="match status" value="1"/>
</dbReference>
<dbReference type="SUPFAM" id="SSF53448">
    <property type="entry name" value="Nucleotide-diphospho-sugar transferases"/>
    <property type="match status" value="1"/>
</dbReference>
<evidence type="ECO:0000259" key="1">
    <source>
        <dbReference type="Pfam" id="PF00483"/>
    </source>
</evidence>
<dbReference type="KEGG" id="parq:DSM112329_05155"/>